<sequence>MAKSYNSFTGLKGFKYKVHGKEQEVTSVENIDYLQEISVSKEQSIEKAYGDNTVAEMAVSNGTIEVESTFHHLPLEDRVKLFGLLQDEDGAVYVGDDTPPYVSVIFEKTTESGAIEYVGLPKGLFTFPEVEGKTKEDGVEFSQDQSKAEFMPTDIPGVEGKKAMILGRDEKGSTKMRDAIYKKVFGVDYPGTQTEDSTTEEQPAGA</sequence>
<dbReference type="InterPro" id="IPR006490">
    <property type="entry name" value="Maj_tail_phi13"/>
</dbReference>
<dbReference type="Proteomes" id="UP000255277">
    <property type="component" value="Unassembled WGS sequence"/>
</dbReference>
<accession>A0A0D0RKH7</accession>
<dbReference type="InterPro" id="IPR006724">
    <property type="entry name" value="Phage_TTP"/>
</dbReference>
<dbReference type="AlphaFoldDB" id="A0A0D0RKH7"/>
<reference evidence="1 4" key="2">
    <citation type="submission" date="2019-07" db="EMBL/GenBank/DDBJ databases">
        <title>Whole genome shotgun sequence of Staphylococcus gallinarum NBRC 109767.</title>
        <authorList>
            <person name="Hosoyama A."/>
            <person name="Uohara A."/>
            <person name="Ohji S."/>
            <person name="Ichikawa N."/>
        </authorList>
    </citation>
    <scope>NUCLEOTIDE SEQUENCE [LARGE SCALE GENOMIC DNA]</scope>
    <source>
        <strain evidence="1 4">NBRC 109767</strain>
    </source>
</reference>
<organism evidence="2 3">
    <name type="scientific">Staphylococcus gallinarum</name>
    <dbReference type="NCBI Taxonomy" id="1293"/>
    <lineage>
        <taxon>Bacteria</taxon>
        <taxon>Bacillati</taxon>
        <taxon>Bacillota</taxon>
        <taxon>Bacilli</taxon>
        <taxon>Bacillales</taxon>
        <taxon>Staphylococcaceae</taxon>
        <taxon>Staphylococcus</taxon>
    </lineage>
</organism>
<proteinExistence type="predicted"/>
<evidence type="ECO:0000313" key="1">
    <source>
        <dbReference type="EMBL" id="GEQ07014.1"/>
    </source>
</evidence>
<reference evidence="2 3" key="1">
    <citation type="submission" date="2018-06" db="EMBL/GenBank/DDBJ databases">
        <authorList>
            <consortium name="Pathogen Informatics"/>
            <person name="Doyle S."/>
        </authorList>
    </citation>
    <scope>NUCLEOTIDE SEQUENCE [LARGE SCALE GENOMIC DNA]</scope>
    <source>
        <strain evidence="2 3">NCTC12195</strain>
    </source>
</reference>
<gene>
    <name evidence="2" type="ORF">NCTC12195_03538</name>
    <name evidence="1" type="ORF">SGA02_28420</name>
</gene>
<keyword evidence="4" id="KW-1185">Reference proteome</keyword>
<dbReference type="NCBIfam" id="TIGR01603">
    <property type="entry name" value="maj_tail_phi13"/>
    <property type="match status" value="1"/>
</dbReference>
<dbReference type="STRING" id="1293.SH09_13395"/>
<name>A0A0D0RKH7_STAGA</name>
<dbReference type="EMBL" id="UHDK01000001">
    <property type="protein sequence ID" value="SUM34030.1"/>
    <property type="molecule type" value="Genomic_DNA"/>
</dbReference>
<evidence type="ECO:0000313" key="4">
    <source>
        <dbReference type="Proteomes" id="UP000321057"/>
    </source>
</evidence>
<protein>
    <submittedName>
        <fullName evidence="2">Phage major tail, phi13 family protein</fullName>
    </submittedName>
</protein>
<dbReference type="Pfam" id="PF04630">
    <property type="entry name" value="Phage_TTP_1"/>
    <property type="match status" value="1"/>
</dbReference>
<dbReference type="EMBL" id="BKAX01000016">
    <property type="protein sequence ID" value="GEQ07014.1"/>
    <property type="molecule type" value="Genomic_DNA"/>
</dbReference>
<evidence type="ECO:0000313" key="3">
    <source>
        <dbReference type="Proteomes" id="UP000255277"/>
    </source>
</evidence>
<evidence type="ECO:0000313" key="2">
    <source>
        <dbReference type="EMBL" id="SUM34030.1"/>
    </source>
</evidence>
<dbReference type="Proteomes" id="UP000321057">
    <property type="component" value="Unassembled WGS sequence"/>
</dbReference>